<dbReference type="Pfam" id="PF11706">
    <property type="entry name" value="zf-CGNR"/>
    <property type="match status" value="1"/>
</dbReference>
<organism evidence="2 3">
    <name type="scientific">Paractinoplanes rishiriensis</name>
    <dbReference type="NCBI Taxonomy" id="1050105"/>
    <lineage>
        <taxon>Bacteria</taxon>
        <taxon>Bacillati</taxon>
        <taxon>Actinomycetota</taxon>
        <taxon>Actinomycetes</taxon>
        <taxon>Micromonosporales</taxon>
        <taxon>Micromonosporaceae</taxon>
        <taxon>Paractinoplanes</taxon>
    </lineage>
</organism>
<dbReference type="PANTHER" id="PTHR35525:SF3">
    <property type="entry name" value="BLL6575 PROTEIN"/>
    <property type="match status" value="1"/>
</dbReference>
<dbReference type="Pfam" id="PF07336">
    <property type="entry name" value="ABATE"/>
    <property type="match status" value="1"/>
</dbReference>
<dbReference type="InterPro" id="IPR010852">
    <property type="entry name" value="ABATE"/>
</dbReference>
<dbReference type="InterPro" id="IPR021005">
    <property type="entry name" value="Znf_CGNR"/>
</dbReference>
<sequence length="182" mass="19820">MFSIVGGHPALDLANTVAPRPPGAVEEEYLPDPEALVRWARLAGVIEADEPAEPSAAALADVLALRALIDPVLAGQQLDVLLRRWAAAIERSRLIPGPHGSATLHLGTDPALVIGDRLANALIDLVRNADLSRLRTCPLADGGCGWLFLDRSRNNSRRWCSMDDCGTHAKSRRLTERRRSRR</sequence>
<comment type="caution">
    <text evidence="2">The sequence shown here is derived from an EMBL/GenBank/DDBJ whole genome shotgun (WGS) entry which is preliminary data.</text>
</comment>
<dbReference type="SUPFAM" id="SSF160904">
    <property type="entry name" value="Jann2411-like"/>
    <property type="match status" value="1"/>
</dbReference>
<proteinExistence type="predicted"/>
<keyword evidence="3" id="KW-1185">Reference proteome</keyword>
<evidence type="ECO:0000313" key="3">
    <source>
        <dbReference type="Proteomes" id="UP000636960"/>
    </source>
</evidence>
<name>A0A919JT74_9ACTN</name>
<protein>
    <recommendedName>
        <fullName evidence="1">Zinc finger CGNR domain-containing protein</fullName>
    </recommendedName>
</protein>
<evidence type="ECO:0000313" key="2">
    <source>
        <dbReference type="EMBL" id="GIE92912.1"/>
    </source>
</evidence>
<dbReference type="AlphaFoldDB" id="A0A919JT74"/>
<dbReference type="Proteomes" id="UP000636960">
    <property type="component" value="Unassembled WGS sequence"/>
</dbReference>
<reference evidence="2" key="1">
    <citation type="submission" date="2021-01" db="EMBL/GenBank/DDBJ databases">
        <title>Whole genome shotgun sequence of Actinoplanes rishiriensis NBRC 108556.</title>
        <authorList>
            <person name="Komaki H."/>
            <person name="Tamura T."/>
        </authorList>
    </citation>
    <scope>NUCLEOTIDE SEQUENCE</scope>
    <source>
        <strain evidence="2">NBRC 108556</strain>
    </source>
</reference>
<feature type="domain" description="Zinc finger CGNR" evidence="1">
    <location>
        <begin position="133"/>
        <end position="178"/>
    </location>
</feature>
<dbReference type="PANTHER" id="PTHR35525">
    <property type="entry name" value="BLL6575 PROTEIN"/>
    <property type="match status" value="1"/>
</dbReference>
<dbReference type="EMBL" id="BOMV01000004">
    <property type="protein sequence ID" value="GIE92912.1"/>
    <property type="molecule type" value="Genomic_DNA"/>
</dbReference>
<dbReference type="Gene3D" id="1.10.3300.10">
    <property type="entry name" value="Jann2411-like domain"/>
    <property type="match status" value="1"/>
</dbReference>
<dbReference type="InterPro" id="IPR023286">
    <property type="entry name" value="ABATE_dom_sf"/>
</dbReference>
<gene>
    <name evidence="2" type="ORF">Ari01nite_03770</name>
</gene>
<dbReference type="RefSeq" id="WP_203778764.1">
    <property type="nucleotide sequence ID" value="NZ_BOMV01000004.1"/>
</dbReference>
<evidence type="ECO:0000259" key="1">
    <source>
        <dbReference type="Pfam" id="PF11706"/>
    </source>
</evidence>
<accession>A0A919JT74</accession>